<organism evidence="4 5">
    <name type="scientific">Parazoarcus communis</name>
    <dbReference type="NCBI Taxonomy" id="41977"/>
    <lineage>
        <taxon>Bacteria</taxon>
        <taxon>Pseudomonadati</taxon>
        <taxon>Pseudomonadota</taxon>
        <taxon>Betaproteobacteria</taxon>
        <taxon>Rhodocyclales</taxon>
        <taxon>Zoogloeaceae</taxon>
        <taxon>Parazoarcus</taxon>
    </lineage>
</organism>
<dbReference type="EMBL" id="CP022187">
    <property type="protein sequence ID" value="AWI74015.1"/>
    <property type="molecule type" value="Genomic_DNA"/>
</dbReference>
<dbReference type="PROSITE" id="PS50894">
    <property type="entry name" value="HPT"/>
    <property type="match status" value="1"/>
</dbReference>
<evidence type="ECO:0000313" key="5">
    <source>
        <dbReference type="Proteomes" id="UP000244930"/>
    </source>
</evidence>
<keyword evidence="1" id="KW-0902">Two-component regulatory system</keyword>
<accession>A0A2U8GNE3</accession>
<name>A0A2U8GNE3_9RHOO</name>
<dbReference type="GO" id="GO:0004672">
    <property type="term" value="F:protein kinase activity"/>
    <property type="evidence" value="ECO:0007669"/>
    <property type="project" value="UniProtKB-ARBA"/>
</dbReference>
<feature type="domain" description="HPt" evidence="3">
    <location>
        <begin position="23"/>
        <end position="119"/>
    </location>
</feature>
<keyword evidence="4" id="KW-0808">Transferase</keyword>
<keyword evidence="5" id="KW-1185">Reference proteome</keyword>
<dbReference type="GO" id="GO:0000160">
    <property type="term" value="P:phosphorelay signal transduction system"/>
    <property type="evidence" value="ECO:0007669"/>
    <property type="project" value="UniProtKB-KW"/>
</dbReference>
<evidence type="ECO:0000259" key="3">
    <source>
        <dbReference type="PROSITE" id="PS50894"/>
    </source>
</evidence>
<sequence length="121" mass="13242">MPHRSSKFKHFSPKAMLEDLMDSPEVVQNVLTYFISWQDDVAKELLSAADPADTLRLQRIAHSLRGTLAQLHADTGAQLASALELTCKQAATVPPSLPNDLHAELVAVANEANLYLQASKH</sequence>
<reference evidence="4 5" key="1">
    <citation type="submission" date="2017-06" db="EMBL/GenBank/DDBJ databases">
        <title>Azoarcus.</title>
        <authorList>
            <person name="Woo J.-H."/>
            <person name="Kim H.-S."/>
        </authorList>
    </citation>
    <scope>NUCLEOTIDE SEQUENCE [LARGE SCALE GENOMIC DNA]</scope>
    <source>
        <strain evidence="4 5">TSPY31</strain>
    </source>
</reference>
<feature type="modified residue" description="Phosphohistidine" evidence="2">
    <location>
        <position position="62"/>
    </location>
</feature>
<dbReference type="InterPro" id="IPR008207">
    <property type="entry name" value="Sig_transdc_His_kin_Hpt_dom"/>
</dbReference>
<dbReference type="InterPro" id="IPR036641">
    <property type="entry name" value="HPT_dom_sf"/>
</dbReference>
<dbReference type="Pfam" id="PF01627">
    <property type="entry name" value="Hpt"/>
    <property type="match status" value="1"/>
</dbReference>
<dbReference type="Proteomes" id="UP000244930">
    <property type="component" value="Chromosome"/>
</dbReference>
<protein>
    <submittedName>
        <fullName evidence="4">Histidine phosphotransferase</fullName>
    </submittedName>
</protein>
<dbReference type="KEGG" id="acom:CEW83_01245"/>
<keyword evidence="2" id="KW-0597">Phosphoprotein</keyword>
<dbReference type="RefSeq" id="WP_108947722.1">
    <property type="nucleotide sequence ID" value="NZ_CP022187.1"/>
</dbReference>
<dbReference type="SUPFAM" id="SSF47226">
    <property type="entry name" value="Histidine-containing phosphotransfer domain, HPT domain"/>
    <property type="match status" value="1"/>
</dbReference>
<gene>
    <name evidence="4" type="ORF">CEW83_01245</name>
</gene>
<dbReference type="AlphaFoldDB" id="A0A2U8GNE3"/>
<evidence type="ECO:0000313" key="4">
    <source>
        <dbReference type="EMBL" id="AWI74015.1"/>
    </source>
</evidence>
<evidence type="ECO:0000256" key="2">
    <source>
        <dbReference type="PROSITE-ProRule" id="PRU00110"/>
    </source>
</evidence>
<proteinExistence type="predicted"/>
<evidence type="ECO:0000256" key="1">
    <source>
        <dbReference type="ARBA" id="ARBA00023012"/>
    </source>
</evidence>
<dbReference type="Gene3D" id="1.20.120.160">
    <property type="entry name" value="HPT domain"/>
    <property type="match status" value="1"/>
</dbReference>